<dbReference type="Gene3D" id="3.40.630.30">
    <property type="match status" value="2"/>
</dbReference>
<dbReference type="InterPro" id="IPR050644">
    <property type="entry name" value="PG_Glycine_Bridge_Synth"/>
</dbReference>
<evidence type="ECO:0000313" key="7">
    <source>
        <dbReference type="EMBL" id="AJT40415.1"/>
    </source>
</evidence>
<dbReference type="GO" id="GO:0008360">
    <property type="term" value="P:regulation of cell shape"/>
    <property type="evidence" value="ECO:0007669"/>
    <property type="project" value="UniProtKB-KW"/>
</dbReference>
<evidence type="ECO:0000256" key="1">
    <source>
        <dbReference type="ARBA" id="ARBA00009943"/>
    </source>
</evidence>
<keyword evidence="4" id="KW-0573">Peptidoglycan synthesis</keyword>
<evidence type="ECO:0000256" key="6">
    <source>
        <dbReference type="ARBA" id="ARBA00023316"/>
    </source>
</evidence>
<reference evidence="7 8" key="1">
    <citation type="journal article" date="2015" name="Genome Announc.">
        <title>Complete Genome Sequencing of Protease-Producing Novel Arthrobacter sp. Strain IHBB 11108 Using PacBio Single-Molecule Real-Time Sequencing Technology.</title>
        <authorList>
            <person name="Kiran S."/>
            <person name="Swarnkar M.K."/>
            <person name="Pal M."/>
            <person name="Thakur R."/>
            <person name="Tewari R."/>
            <person name="Singh A.K."/>
            <person name="Gulati A."/>
        </authorList>
    </citation>
    <scope>NUCLEOTIDE SEQUENCE [LARGE SCALE GENOMIC DNA]</scope>
    <source>
        <strain evidence="7 8">IHBB 11108</strain>
    </source>
</reference>
<protein>
    <submittedName>
        <fullName evidence="7">Methicillin resistance protein</fullName>
    </submittedName>
</protein>
<organism evidence="7 8">
    <name type="scientific">Psychromicrobium lacuslunae</name>
    <dbReference type="NCBI Taxonomy" id="1618207"/>
    <lineage>
        <taxon>Bacteria</taxon>
        <taxon>Bacillati</taxon>
        <taxon>Actinomycetota</taxon>
        <taxon>Actinomycetes</taxon>
        <taxon>Micrococcales</taxon>
        <taxon>Micrococcaceae</taxon>
        <taxon>Psychromicrobium</taxon>
    </lineage>
</organism>
<dbReference type="AlphaFoldDB" id="A0A0D4BWA0"/>
<comment type="similarity">
    <text evidence="1">Belongs to the FemABX family.</text>
</comment>
<keyword evidence="8" id="KW-1185">Reference proteome</keyword>
<keyword evidence="6" id="KW-0961">Cell wall biogenesis/degradation</keyword>
<dbReference type="GO" id="GO:0016755">
    <property type="term" value="F:aminoacyltransferase activity"/>
    <property type="evidence" value="ECO:0007669"/>
    <property type="project" value="InterPro"/>
</dbReference>
<dbReference type="STRING" id="1618207.UM93_00540"/>
<evidence type="ECO:0000256" key="3">
    <source>
        <dbReference type="ARBA" id="ARBA00022960"/>
    </source>
</evidence>
<name>A0A0D4BWA0_9MICC</name>
<dbReference type="GO" id="GO:0071555">
    <property type="term" value="P:cell wall organization"/>
    <property type="evidence" value="ECO:0007669"/>
    <property type="project" value="UniProtKB-KW"/>
</dbReference>
<sequence length="337" mass="37976">MTVKTPLDAKPCHDRNEWDAAVDAQGGHPMQLWGWGESKAQHGWRAERLLVRDGADLVGSAQVLYRSLPFPFRSLAYIPRGPQAELSRLAEVLSAIESVVKRSGAVVLTAEPDWESTDPALSVLSASGWQKAATQILIPRTLILDLNRSDEELFAAMTKKTRQYIRKSGREELDFRLVEQAELKQCLEVYQQTAQRAAFNIHQDAYYLDIFENLAARSPVFGAFKGDRVVAFLWLAHSADTAFELYGGMTDEGSQLRANYALKWTAIQAMRERGVHRYDFNGLLNDGVSQFKFGFADHENLLVGSWDKPLSAFYPFYAKALPMARKGLRKFSSLLKR</sequence>
<keyword evidence="3" id="KW-0133">Cell shape</keyword>
<proteinExistence type="inferred from homology"/>
<gene>
    <name evidence="7" type="ORF">UM93_00540</name>
</gene>
<keyword evidence="2" id="KW-0808">Transferase</keyword>
<dbReference type="InterPro" id="IPR003447">
    <property type="entry name" value="FEMABX"/>
</dbReference>
<dbReference type="RefSeq" id="WP_045073014.1">
    <property type="nucleotide sequence ID" value="NZ_CP011005.1"/>
</dbReference>
<dbReference type="PROSITE" id="PS51191">
    <property type="entry name" value="FEMABX"/>
    <property type="match status" value="1"/>
</dbReference>
<dbReference type="GO" id="GO:0009252">
    <property type="term" value="P:peptidoglycan biosynthetic process"/>
    <property type="evidence" value="ECO:0007669"/>
    <property type="project" value="UniProtKB-KW"/>
</dbReference>
<accession>A0A0D4BWA0</accession>
<dbReference type="PATRIC" id="fig|1618207.4.peg.113"/>
<dbReference type="OrthoDB" id="9785911at2"/>
<dbReference type="PANTHER" id="PTHR36174:SF1">
    <property type="entry name" value="LIPID II:GLYCINE GLYCYLTRANSFERASE"/>
    <property type="match status" value="1"/>
</dbReference>
<dbReference type="KEGG" id="ari:UM93_00540"/>
<dbReference type="PANTHER" id="PTHR36174">
    <property type="entry name" value="LIPID II:GLYCINE GLYCYLTRANSFERASE"/>
    <property type="match status" value="1"/>
</dbReference>
<dbReference type="Proteomes" id="UP000061839">
    <property type="component" value="Chromosome"/>
</dbReference>
<dbReference type="EMBL" id="CP011005">
    <property type="protein sequence ID" value="AJT40415.1"/>
    <property type="molecule type" value="Genomic_DNA"/>
</dbReference>
<dbReference type="Pfam" id="PF02388">
    <property type="entry name" value="FemAB"/>
    <property type="match status" value="2"/>
</dbReference>
<keyword evidence="5" id="KW-0012">Acyltransferase</keyword>
<evidence type="ECO:0000256" key="5">
    <source>
        <dbReference type="ARBA" id="ARBA00023315"/>
    </source>
</evidence>
<evidence type="ECO:0000256" key="2">
    <source>
        <dbReference type="ARBA" id="ARBA00022679"/>
    </source>
</evidence>
<dbReference type="SUPFAM" id="SSF55729">
    <property type="entry name" value="Acyl-CoA N-acyltransferases (Nat)"/>
    <property type="match status" value="2"/>
</dbReference>
<dbReference type="HOGENOM" id="CLU_048411_0_1_11"/>
<evidence type="ECO:0000313" key="8">
    <source>
        <dbReference type="Proteomes" id="UP000061839"/>
    </source>
</evidence>
<evidence type="ECO:0000256" key="4">
    <source>
        <dbReference type="ARBA" id="ARBA00022984"/>
    </source>
</evidence>
<dbReference type="InterPro" id="IPR016181">
    <property type="entry name" value="Acyl_CoA_acyltransferase"/>
</dbReference>